<dbReference type="GO" id="GO:0005886">
    <property type="term" value="C:plasma membrane"/>
    <property type="evidence" value="ECO:0007669"/>
    <property type="project" value="UniProtKB-SubCell"/>
</dbReference>
<proteinExistence type="inferred from homology"/>
<feature type="transmembrane region" description="Helical" evidence="7">
    <location>
        <begin position="12"/>
        <end position="30"/>
    </location>
</feature>
<feature type="transmembrane region" description="Helical" evidence="7">
    <location>
        <begin position="265"/>
        <end position="287"/>
    </location>
</feature>
<comment type="similarity">
    <text evidence="2">Belongs to the acyltransferase 3 family.</text>
</comment>
<comment type="subcellular location">
    <subcellularLocation>
        <location evidence="1">Cell membrane</location>
        <topology evidence="1">Multi-pass membrane protein</topology>
    </subcellularLocation>
</comment>
<reference evidence="10" key="1">
    <citation type="submission" date="2015-08" db="EMBL/GenBank/DDBJ databases">
        <authorList>
            <person name="Varghese N."/>
        </authorList>
    </citation>
    <scope>NUCLEOTIDE SEQUENCE [LARGE SCALE GENOMIC DNA]</scope>
    <source>
        <strain evidence="10">DSM 23407</strain>
    </source>
</reference>
<sequence length="331" mass="36753">MGQEGRIGWVDHAKGICIIFVVMMHSVLGVEEAAGQMGWIHPVVQFAAPFRMPDFFMISGLFTALVLSRSWRLYADRKVLHFAYFYVLWLTIQFALKAPSFAVELGWCGVLREYLISFVQPFGTLWFIYLLAVFFVITKVLHDLRVPWQLTLTAAALLQILPVETGIYIADYFAERFVYFFGGYVFASRLFVLADWAAAHRGAATVGLGLWALVNGLAVFAGFSELPGVSLALGFAGAVAIVLVSSLLAQLPLLDPLRFIGRNSIVIYLAFFLPMALSRVLLLKAGVLDIGTVSLLVTLVASLAPLLLLWFIRRTGWLGFLIERPGWARIA</sequence>
<dbReference type="PANTHER" id="PTHR40074">
    <property type="entry name" value="O-ACETYLTRANSFERASE WECH"/>
    <property type="match status" value="1"/>
</dbReference>
<evidence type="ECO:0000256" key="4">
    <source>
        <dbReference type="ARBA" id="ARBA00022692"/>
    </source>
</evidence>
<feature type="transmembrane region" description="Helical" evidence="7">
    <location>
        <begin position="116"/>
        <end position="138"/>
    </location>
</feature>
<evidence type="ECO:0000313" key="10">
    <source>
        <dbReference type="Proteomes" id="UP000183900"/>
    </source>
</evidence>
<dbReference type="AlphaFoldDB" id="A0A0K6HRH4"/>
<evidence type="ECO:0000256" key="2">
    <source>
        <dbReference type="ARBA" id="ARBA00007400"/>
    </source>
</evidence>
<feature type="transmembrane region" description="Helical" evidence="7">
    <location>
        <begin position="79"/>
        <end position="96"/>
    </location>
</feature>
<protein>
    <submittedName>
        <fullName evidence="9">Uncharacterized membrane protein YcfT</fullName>
    </submittedName>
</protein>
<dbReference type="OrthoDB" id="9814956at2"/>
<evidence type="ECO:0000313" key="9">
    <source>
        <dbReference type="EMBL" id="CUA93484.1"/>
    </source>
</evidence>
<dbReference type="PANTHER" id="PTHR40074:SF4">
    <property type="entry name" value="INNER MEMBRANE PROTEIN YCFT"/>
    <property type="match status" value="1"/>
</dbReference>
<feature type="transmembrane region" description="Helical" evidence="7">
    <location>
        <begin position="229"/>
        <end position="253"/>
    </location>
</feature>
<evidence type="ECO:0000256" key="1">
    <source>
        <dbReference type="ARBA" id="ARBA00004651"/>
    </source>
</evidence>
<feature type="transmembrane region" description="Helical" evidence="7">
    <location>
        <begin position="293"/>
        <end position="312"/>
    </location>
</feature>
<keyword evidence="3" id="KW-1003">Cell membrane</keyword>
<evidence type="ECO:0000256" key="3">
    <source>
        <dbReference type="ARBA" id="ARBA00022475"/>
    </source>
</evidence>
<keyword evidence="6 7" id="KW-0472">Membrane</keyword>
<feature type="transmembrane region" description="Helical" evidence="7">
    <location>
        <begin position="176"/>
        <end position="196"/>
    </location>
</feature>
<accession>A0A0K6HRH4</accession>
<evidence type="ECO:0000256" key="6">
    <source>
        <dbReference type="ARBA" id="ARBA00023136"/>
    </source>
</evidence>
<gene>
    <name evidence="9" type="ORF">Ga0061067_102400</name>
</gene>
<dbReference type="RefSeq" id="WP_055454653.1">
    <property type="nucleotide sequence ID" value="NZ_CYHE01000002.1"/>
</dbReference>
<keyword evidence="5 7" id="KW-1133">Transmembrane helix</keyword>
<dbReference type="GO" id="GO:0009246">
    <property type="term" value="P:enterobacterial common antigen biosynthetic process"/>
    <property type="evidence" value="ECO:0007669"/>
    <property type="project" value="TreeGrafter"/>
</dbReference>
<organism evidence="9 10">
    <name type="scientific">Pannonibacter indicus</name>
    <dbReference type="NCBI Taxonomy" id="466044"/>
    <lineage>
        <taxon>Bacteria</taxon>
        <taxon>Pseudomonadati</taxon>
        <taxon>Pseudomonadota</taxon>
        <taxon>Alphaproteobacteria</taxon>
        <taxon>Hyphomicrobiales</taxon>
        <taxon>Stappiaceae</taxon>
        <taxon>Pannonibacter</taxon>
    </lineage>
</organism>
<feature type="transmembrane region" description="Helical" evidence="7">
    <location>
        <begin position="203"/>
        <end position="223"/>
    </location>
</feature>
<keyword evidence="4 7" id="KW-0812">Transmembrane</keyword>
<feature type="domain" description="Acyltransferase 3" evidence="8">
    <location>
        <begin position="8"/>
        <end position="310"/>
    </location>
</feature>
<dbReference type="Proteomes" id="UP000183900">
    <property type="component" value="Unassembled WGS sequence"/>
</dbReference>
<dbReference type="EMBL" id="CYHE01000002">
    <property type="protein sequence ID" value="CUA93484.1"/>
    <property type="molecule type" value="Genomic_DNA"/>
</dbReference>
<dbReference type="InterPro" id="IPR002656">
    <property type="entry name" value="Acyl_transf_3_dom"/>
</dbReference>
<dbReference type="Pfam" id="PF01757">
    <property type="entry name" value="Acyl_transf_3"/>
    <property type="match status" value="1"/>
</dbReference>
<feature type="transmembrane region" description="Helical" evidence="7">
    <location>
        <begin position="50"/>
        <end position="67"/>
    </location>
</feature>
<name>A0A0K6HRH4_9HYPH</name>
<evidence type="ECO:0000256" key="5">
    <source>
        <dbReference type="ARBA" id="ARBA00022989"/>
    </source>
</evidence>
<keyword evidence="10" id="KW-1185">Reference proteome</keyword>
<dbReference type="GO" id="GO:0016413">
    <property type="term" value="F:O-acetyltransferase activity"/>
    <property type="evidence" value="ECO:0007669"/>
    <property type="project" value="TreeGrafter"/>
</dbReference>
<evidence type="ECO:0000256" key="7">
    <source>
        <dbReference type="SAM" id="Phobius"/>
    </source>
</evidence>
<evidence type="ECO:0000259" key="8">
    <source>
        <dbReference type="Pfam" id="PF01757"/>
    </source>
</evidence>